<name>A0ABZ2J8V7_9CHLR</name>
<evidence type="ECO:0008006" key="4">
    <source>
        <dbReference type="Google" id="ProtNLM"/>
    </source>
</evidence>
<evidence type="ECO:0000313" key="2">
    <source>
        <dbReference type="EMBL" id="WWX24825.1"/>
    </source>
</evidence>
<dbReference type="RefSeq" id="WP_338736946.1">
    <property type="nucleotide sequence ID" value="NZ_CP146612.1"/>
</dbReference>
<keyword evidence="1" id="KW-0812">Transmembrane</keyword>
<keyword evidence="1" id="KW-0472">Membrane</keyword>
<proteinExistence type="predicted"/>
<evidence type="ECO:0000256" key="1">
    <source>
        <dbReference type="SAM" id="Phobius"/>
    </source>
</evidence>
<sequence length="202" mass="22381">MPSKLSRVLSVELKLSYYLIKWIFQQDRLAADEYTYHKKSAAMALTFALIFVTPVAIVLLAVILSQDWLTWVLSIAAIYGLYWTVGLYASMVALPHKLGADAFIIRYGALASVNIPYADIETAELSLEGIAQGGDGLKFDDRAPIAYFSVGSTTRIKLSLRQPVTPELWRRPTQPVSTIFLNADRPDLLVERLQEKSGTAAG</sequence>
<keyword evidence="1" id="KW-1133">Transmembrane helix</keyword>
<evidence type="ECO:0000313" key="3">
    <source>
        <dbReference type="Proteomes" id="UP001375370"/>
    </source>
</evidence>
<protein>
    <recommendedName>
        <fullName evidence="4">DUF304 domain-containing protein</fullName>
    </recommendedName>
</protein>
<dbReference type="Proteomes" id="UP001375370">
    <property type="component" value="Chromosome"/>
</dbReference>
<feature type="transmembrane region" description="Helical" evidence="1">
    <location>
        <begin position="68"/>
        <end position="89"/>
    </location>
</feature>
<dbReference type="EMBL" id="CP146612">
    <property type="protein sequence ID" value="WWX24825.1"/>
    <property type="molecule type" value="Genomic_DNA"/>
</dbReference>
<reference evidence="2 3" key="1">
    <citation type="submission" date="2024-03" db="EMBL/GenBank/DDBJ databases">
        <title>A Dehalogenimonas Isolated from Estuarine Sediments Dihaloeliminates Chlorinated Alkanes.</title>
        <authorList>
            <person name="Yang Y."/>
            <person name="Wang H."/>
        </authorList>
    </citation>
    <scope>NUCLEOTIDE SEQUENCE [LARGE SCALE GENOMIC DNA]</scope>
    <source>
        <strain evidence="2 3">W</strain>
    </source>
</reference>
<accession>A0ABZ2J8V7</accession>
<keyword evidence="3" id="KW-1185">Reference proteome</keyword>
<gene>
    <name evidence="2" type="ORF">V8247_06055</name>
</gene>
<feature type="transmembrane region" description="Helical" evidence="1">
    <location>
        <begin position="41"/>
        <end position="62"/>
    </location>
</feature>
<organism evidence="2 3">
    <name type="scientific">Candidatus Dehalogenimonas loeffleri</name>
    <dbReference type="NCBI Taxonomy" id="3127115"/>
    <lineage>
        <taxon>Bacteria</taxon>
        <taxon>Bacillati</taxon>
        <taxon>Chloroflexota</taxon>
        <taxon>Dehalococcoidia</taxon>
        <taxon>Dehalococcoidales</taxon>
        <taxon>Dehalococcoidaceae</taxon>
        <taxon>Dehalogenimonas</taxon>
    </lineage>
</organism>